<comment type="caution">
    <text evidence="1">The sequence shown here is derived from an EMBL/GenBank/DDBJ whole genome shotgun (WGS) entry which is preliminary data.</text>
</comment>
<dbReference type="AlphaFoldDB" id="A0A8J6QI27"/>
<dbReference type="PANTHER" id="PTHR17985:SF8">
    <property type="entry name" value="TRANSPORT AND GOLGI ORGANIZATION PROTEIN 2 HOMOLOG"/>
    <property type="match status" value="1"/>
</dbReference>
<proteinExistence type="predicted"/>
<dbReference type="Pfam" id="PF05742">
    <property type="entry name" value="TANGO2"/>
    <property type="match status" value="1"/>
</dbReference>
<reference evidence="1 2" key="1">
    <citation type="submission" date="2020-09" db="EMBL/GenBank/DDBJ databases">
        <title>TT11 complete genome.</title>
        <authorList>
            <person name="Wu Z."/>
        </authorList>
    </citation>
    <scope>NUCLEOTIDE SEQUENCE [LARGE SCALE GENOMIC DNA]</scope>
    <source>
        <strain evidence="1 2">TT11</strain>
    </source>
</reference>
<evidence type="ECO:0000313" key="2">
    <source>
        <dbReference type="Proteomes" id="UP000600588"/>
    </source>
</evidence>
<protein>
    <submittedName>
        <fullName evidence="1">NRDE family protein</fullName>
    </submittedName>
</protein>
<sequence length="242" mass="27852">MCTVTLVPIGEHNFVLTSNRDEAPERISFPPKIYSKNNTKLLFPKDKQSGGTWVGVSEFNRVVCVLNGGFDLHERKTSYRLSRGIVALDVLSFEFFKEEIKQYNLNDIEPFTMIIVDWTDGLSFYELVWDGVESHLKSLPLKEHIWSSTTLYTDVMKKERCKWFDAFVSESELTSKSILEFHKVGGDDSSDYGVVMNRGFVKTTSITQIEKLNHGVVMYYENLQNNASYLQTFKLPQTVDEE</sequence>
<accession>A0A8J6QI27</accession>
<dbReference type="Proteomes" id="UP000600588">
    <property type="component" value="Unassembled WGS sequence"/>
</dbReference>
<keyword evidence="2" id="KW-1185">Reference proteome</keyword>
<dbReference type="PANTHER" id="PTHR17985">
    <property type="entry name" value="SER/THR-RICH PROTEIN T10 IN DGCR REGION"/>
    <property type="match status" value="1"/>
</dbReference>
<dbReference type="EMBL" id="JACVXB010000003">
    <property type="protein sequence ID" value="MBD0832434.1"/>
    <property type="molecule type" value="Genomic_DNA"/>
</dbReference>
<gene>
    <name evidence="1" type="ORF">ICJ83_09845</name>
</gene>
<dbReference type="InterPro" id="IPR008551">
    <property type="entry name" value="TANGO2"/>
</dbReference>
<organism evidence="1 2">
    <name type="scientific">Aestuariibaculum sediminum</name>
    <dbReference type="NCBI Taxonomy" id="2770637"/>
    <lineage>
        <taxon>Bacteria</taxon>
        <taxon>Pseudomonadati</taxon>
        <taxon>Bacteroidota</taxon>
        <taxon>Flavobacteriia</taxon>
        <taxon>Flavobacteriales</taxon>
        <taxon>Flavobacteriaceae</taxon>
    </lineage>
</organism>
<dbReference type="RefSeq" id="WP_188230208.1">
    <property type="nucleotide sequence ID" value="NZ_JACVXB010000003.1"/>
</dbReference>
<name>A0A8J6QI27_9FLAO</name>
<evidence type="ECO:0000313" key="1">
    <source>
        <dbReference type="EMBL" id="MBD0832434.1"/>
    </source>
</evidence>